<dbReference type="AlphaFoldDB" id="A0A383ALV8"/>
<sequence>MAISRIDSARPSTQALQNDQAQSTQEAQKLELFQKEVLEKSPVVKLNDGSTLRLPLNDDSKATEALSNELQALPAEKATKLMGAVGELVSAIRTEARSGAELGSVSSSLQNVTESTMGTALETLGLENKEHGDAVRTVMAMGMGTV</sequence>
<proteinExistence type="predicted"/>
<accession>A0A383ALV8</accession>
<protein>
    <submittedName>
        <fullName evidence="2">Uncharacterized protein</fullName>
    </submittedName>
</protein>
<evidence type="ECO:0000256" key="1">
    <source>
        <dbReference type="SAM" id="MobiDB-lite"/>
    </source>
</evidence>
<gene>
    <name evidence="2" type="ORF">METZ01_LOCUS461661</name>
</gene>
<dbReference type="EMBL" id="UINC01193271">
    <property type="protein sequence ID" value="SVE08807.1"/>
    <property type="molecule type" value="Genomic_DNA"/>
</dbReference>
<evidence type="ECO:0000313" key="2">
    <source>
        <dbReference type="EMBL" id="SVE08807.1"/>
    </source>
</evidence>
<feature type="region of interest" description="Disordered" evidence="1">
    <location>
        <begin position="1"/>
        <end position="25"/>
    </location>
</feature>
<reference evidence="2" key="1">
    <citation type="submission" date="2018-05" db="EMBL/GenBank/DDBJ databases">
        <authorList>
            <person name="Lanie J.A."/>
            <person name="Ng W.-L."/>
            <person name="Kazmierczak K.M."/>
            <person name="Andrzejewski T.M."/>
            <person name="Davidsen T.M."/>
            <person name="Wayne K.J."/>
            <person name="Tettelin H."/>
            <person name="Glass J.I."/>
            <person name="Rusch D."/>
            <person name="Podicherti R."/>
            <person name="Tsui H.-C.T."/>
            <person name="Winkler M.E."/>
        </authorList>
    </citation>
    <scope>NUCLEOTIDE SEQUENCE</scope>
</reference>
<feature type="non-terminal residue" evidence="2">
    <location>
        <position position="146"/>
    </location>
</feature>
<name>A0A383ALV8_9ZZZZ</name>
<organism evidence="2">
    <name type="scientific">marine metagenome</name>
    <dbReference type="NCBI Taxonomy" id="408172"/>
    <lineage>
        <taxon>unclassified sequences</taxon>
        <taxon>metagenomes</taxon>
        <taxon>ecological metagenomes</taxon>
    </lineage>
</organism>
<feature type="compositionally biased region" description="Polar residues" evidence="1">
    <location>
        <begin position="10"/>
        <end position="25"/>
    </location>
</feature>